<evidence type="ECO:0000313" key="3">
    <source>
        <dbReference type="EMBL" id="CAF4487644.1"/>
    </source>
</evidence>
<protein>
    <submittedName>
        <fullName evidence="3">Uncharacterized protein</fullName>
    </submittedName>
</protein>
<proteinExistence type="predicted"/>
<sequence>MDDSSRNIEKCRWGTKSVPQRLSMSKTILNNRSSSELIILNDQPSRKRRINSEEVNIVAKKKIKHSTDITSHWKNIHSKYENNAMKTFECKSKNDYLIINDPLGDRSRFIIAKSSHYWLNESIRLVQQHVEYGTTFHAAICGEILEIERNLKALKLNVDKNGIKKTFFYRAEGLLNFIRLCCTFFDNPLEKCHRRLHALFNLCANCWLYMLDIMLPMSIVRVEKSFIFDDDHGDFENDSILRHYLKDDQLKIKKAHSELPNLRHILYTIILIIDKLYKMHLVDRIYLERFQMIYEIWILIDNEINSREKISSTINFKKTAKITNENQTKKISWNFLGECDKYERIFGTFTTNIK</sequence>
<gene>
    <name evidence="2" type="ORF">HFQ381_LOCUS16501</name>
    <name evidence="3" type="ORF">QYT958_LOCUS3581</name>
    <name evidence="1" type="ORF">TSG867_LOCUS2096</name>
</gene>
<dbReference type="Proteomes" id="UP000663862">
    <property type="component" value="Unassembled WGS sequence"/>
</dbReference>
<dbReference type="EMBL" id="CAJOBO010001172">
    <property type="protein sequence ID" value="CAF4347229.1"/>
    <property type="molecule type" value="Genomic_DNA"/>
</dbReference>
<accession>A0A820ULR3</accession>
<dbReference type="EMBL" id="CAJOBR010000258">
    <property type="protein sequence ID" value="CAF4487644.1"/>
    <property type="molecule type" value="Genomic_DNA"/>
</dbReference>
<evidence type="ECO:0000313" key="2">
    <source>
        <dbReference type="EMBL" id="CAF4347229.1"/>
    </source>
</evidence>
<reference evidence="3" key="1">
    <citation type="submission" date="2021-02" db="EMBL/GenBank/DDBJ databases">
        <authorList>
            <person name="Nowell W R."/>
        </authorList>
    </citation>
    <scope>NUCLEOTIDE SEQUENCE</scope>
</reference>
<dbReference type="Proteomes" id="UP000663848">
    <property type="component" value="Unassembled WGS sequence"/>
</dbReference>
<dbReference type="EMBL" id="CAJOBQ010000053">
    <property type="protein sequence ID" value="CAF4234787.1"/>
    <property type="molecule type" value="Genomic_DNA"/>
</dbReference>
<dbReference type="Proteomes" id="UP000663851">
    <property type="component" value="Unassembled WGS sequence"/>
</dbReference>
<name>A0A820ULR3_9BILA</name>
<organism evidence="3 4">
    <name type="scientific">Rotaria socialis</name>
    <dbReference type="NCBI Taxonomy" id="392032"/>
    <lineage>
        <taxon>Eukaryota</taxon>
        <taxon>Metazoa</taxon>
        <taxon>Spiralia</taxon>
        <taxon>Gnathifera</taxon>
        <taxon>Rotifera</taxon>
        <taxon>Eurotatoria</taxon>
        <taxon>Bdelloidea</taxon>
        <taxon>Philodinida</taxon>
        <taxon>Philodinidae</taxon>
        <taxon>Rotaria</taxon>
    </lineage>
</organism>
<evidence type="ECO:0000313" key="4">
    <source>
        <dbReference type="Proteomes" id="UP000663848"/>
    </source>
</evidence>
<evidence type="ECO:0000313" key="1">
    <source>
        <dbReference type="EMBL" id="CAF4234787.1"/>
    </source>
</evidence>
<comment type="caution">
    <text evidence="3">The sequence shown here is derived from an EMBL/GenBank/DDBJ whole genome shotgun (WGS) entry which is preliminary data.</text>
</comment>
<dbReference type="AlphaFoldDB" id="A0A820ULR3"/>